<dbReference type="Pfam" id="PF00646">
    <property type="entry name" value="F-box"/>
    <property type="match status" value="1"/>
</dbReference>
<dbReference type="InterPro" id="IPR057207">
    <property type="entry name" value="FBXL15_LRR"/>
</dbReference>
<dbReference type="Proteomes" id="UP000004994">
    <property type="component" value="Chromosome 3"/>
</dbReference>
<dbReference type="Pfam" id="PF25372">
    <property type="entry name" value="DUF7885"/>
    <property type="match status" value="1"/>
</dbReference>
<dbReference type="InterPro" id="IPR032675">
    <property type="entry name" value="LRR_dom_sf"/>
</dbReference>
<dbReference type="SUPFAM" id="SSF52047">
    <property type="entry name" value="RNI-like"/>
    <property type="match status" value="2"/>
</dbReference>
<feature type="domain" description="F-box" evidence="1">
    <location>
        <begin position="75"/>
        <end position="108"/>
    </location>
</feature>
<dbReference type="GeneID" id="101265808"/>
<dbReference type="OMA" id="FSDHRMD"/>
<proteinExistence type="predicted"/>
<reference evidence="3" key="2">
    <citation type="submission" date="2019-01" db="UniProtKB">
        <authorList>
            <consortium name="EnsemblPlants"/>
        </authorList>
    </citation>
    <scope>IDENTIFICATION</scope>
    <source>
        <strain evidence="3">cv. Heinz 1706</strain>
    </source>
</reference>
<dbReference type="InterPro" id="IPR036047">
    <property type="entry name" value="F-box-like_dom_sf"/>
</dbReference>
<name>A0A3Q7FNM6_SOLLC</name>
<organism evidence="3">
    <name type="scientific">Solanum lycopersicum</name>
    <name type="common">Tomato</name>
    <name type="synonym">Lycopersicon esculentum</name>
    <dbReference type="NCBI Taxonomy" id="4081"/>
    <lineage>
        <taxon>Eukaryota</taxon>
        <taxon>Viridiplantae</taxon>
        <taxon>Streptophyta</taxon>
        <taxon>Embryophyta</taxon>
        <taxon>Tracheophyta</taxon>
        <taxon>Spermatophyta</taxon>
        <taxon>Magnoliopsida</taxon>
        <taxon>eudicotyledons</taxon>
        <taxon>Gunneridae</taxon>
        <taxon>Pentapetalae</taxon>
        <taxon>asterids</taxon>
        <taxon>lamiids</taxon>
        <taxon>Solanales</taxon>
        <taxon>Solanaceae</taxon>
        <taxon>Solanoideae</taxon>
        <taxon>Solaneae</taxon>
        <taxon>Solanum</taxon>
        <taxon>Solanum subgen. Lycopersicon</taxon>
    </lineage>
</organism>
<reference evidence="3" key="1">
    <citation type="journal article" date="2012" name="Nature">
        <title>The tomato genome sequence provides insights into fleshy fruit evolution.</title>
        <authorList>
            <consortium name="Tomato Genome Consortium"/>
        </authorList>
    </citation>
    <scope>NUCLEOTIDE SEQUENCE [LARGE SCALE GENOMIC DNA]</scope>
    <source>
        <strain evidence="3">cv. Heinz 1706</strain>
    </source>
</reference>
<dbReference type="OrthoDB" id="550575at2759"/>
<dbReference type="CDD" id="cd22159">
    <property type="entry name" value="F-box_AtTIR1-like"/>
    <property type="match status" value="1"/>
</dbReference>
<protein>
    <submittedName>
        <fullName evidence="3">Uncharacterized protein</fullName>
    </submittedName>
</protein>
<dbReference type="InterPro" id="IPR001810">
    <property type="entry name" value="F-box_dom"/>
</dbReference>
<dbReference type="PaxDb" id="4081-Solyc03g093310.2.1"/>
<dbReference type="SUPFAM" id="SSF81383">
    <property type="entry name" value="F-box domain"/>
    <property type="match status" value="1"/>
</dbReference>
<dbReference type="FunCoup" id="A0A3Q7FNM6">
    <property type="interactions" value="368"/>
</dbReference>
<dbReference type="KEGG" id="sly:101265808"/>
<dbReference type="PANTHER" id="PTHR13318">
    <property type="entry name" value="PARTNER OF PAIRED, ISOFORM B-RELATED"/>
    <property type="match status" value="1"/>
</dbReference>
<evidence type="ECO:0000259" key="1">
    <source>
        <dbReference type="Pfam" id="PF00646"/>
    </source>
</evidence>
<dbReference type="GO" id="GO:0019005">
    <property type="term" value="C:SCF ubiquitin ligase complex"/>
    <property type="evidence" value="ECO:0000318"/>
    <property type="project" value="GO_Central"/>
</dbReference>
<dbReference type="Gene3D" id="1.20.1280.50">
    <property type="match status" value="1"/>
</dbReference>
<keyword evidence="4" id="KW-1185">Reference proteome</keyword>
<evidence type="ECO:0000313" key="4">
    <source>
        <dbReference type="Proteomes" id="UP000004994"/>
    </source>
</evidence>
<evidence type="ECO:0000259" key="2">
    <source>
        <dbReference type="Pfam" id="PF25372"/>
    </source>
</evidence>
<dbReference type="Gene3D" id="3.80.10.10">
    <property type="entry name" value="Ribonuclease Inhibitor"/>
    <property type="match status" value="3"/>
</dbReference>
<accession>A0A3Q7FNM6</accession>
<dbReference type="PANTHER" id="PTHR13318:SF124">
    <property type="entry name" value="F-BOX DOMAIN-CONTAINING PROTEIN"/>
    <property type="match status" value="1"/>
</dbReference>
<dbReference type="Gramene" id="Solyc03g093310.3.1">
    <property type="protein sequence ID" value="Solyc03g093310.3.1"/>
    <property type="gene ID" value="Solyc03g093310.3"/>
</dbReference>
<sequence length="500" mass="55961">MAFSPEKSNFRSPLKGPPSPSWNDLLLKNKKALNHVLFTMHLQSRSNKQTPSSSPSPKLRKSLDFTLPSLVSDPISLLSDEILLSILSKLPDSQRNSNSLVSKRWLNLQGRLVRSIKLLDWDFLVSGRLFVRFPNLIHVDLVNGSLISPGNAGVFCSNRLLSSHVDCNADAKDWFLKERFVLPSDEIDNGLRILAGGCPNLRRLLVVNASELGLLGVAEECPTLQVLELHRCNDQVLRGIAACQNLQILRLIGNIDGFYKSSVTDIGLTILAQGCKRLVKLELSGCEGSYEGIKAIAQCCQMLEELILRDHRMEGGWLSALSYCENLNTLRFMSCKSIDHCGWFDEDVGSCPTLERLHFEKCQLRNKESLRTLFLLCQEVREVTFHNCWGLDNEMFSLSTGLRRVKSLCLESCSLLTTEGLESALLSWKEIQSLKVISCGNIKDSEISPALSTLFSMLKDFRWRPDTKSLLSAGLVGTGMRKRGRKLFKKTCDWKSLPGA</sequence>
<dbReference type="InParanoid" id="A0A3Q7FNM6"/>
<dbReference type="FunFam" id="3.80.10.10:FF:001445">
    <property type="entry name" value="F-box protein At5g51380"/>
    <property type="match status" value="1"/>
</dbReference>
<dbReference type="EnsemblPlants" id="Solyc03g093310.3.1">
    <property type="protein sequence ID" value="Solyc03g093310.3.1"/>
    <property type="gene ID" value="Solyc03g093310.3"/>
</dbReference>
<feature type="domain" description="F-box/LRR-repeat protein 15-like leucin rich repeat" evidence="2">
    <location>
        <begin position="235"/>
        <end position="434"/>
    </location>
</feature>
<evidence type="ECO:0000313" key="3">
    <source>
        <dbReference type="EnsemblPlants" id="Solyc03g093310.3.1"/>
    </source>
</evidence>
<dbReference type="AlphaFoldDB" id="A0A3Q7FNM6"/>
<dbReference type="GO" id="GO:0031146">
    <property type="term" value="P:SCF-dependent proteasomal ubiquitin-dependent protein catabolic process"/>
    <property type="evidence" value="ECO:0000318"/>
    <property type="project" value="GO_Central"/>
</dbReference>